<dbReference type="InterPro" id="IPR004842">
    <property type="entry name" value="SLC12A_fam"/>
</dbReference>
<dbReference type="AlphaFoldDB" id="A0AAV5R1B6"/>
<feature type="transmembrane region" description="Helical" evidence="9">
    <location>
        <begin position="523"/>
        <end position="541"/>
    </location>
</feature>
<feature type="transmembrane region" description="Helical" evidence="9">
    <location>
        <begin position="101"/>
        <end position="122"/>
    </location>
</feature>
<name>A0AAV5R1B6_PICKL</name>
<evidence type="ECO:0000256" key="6">
    <source>
        <dbReference type="ARBA" id="ARBA00022989"/>
    </source>
</evidence>
<evidence type="ECO:0000313" key="12">
    <source>
        <dbReference type="EMBL" id="GMM45066.1"/>
    </source>
</evidence>
<feature type="transmembrane region" description="Helical" evidence="9">
    <location>
        <begin position="253"/>
        <end position="271"/>
    </location>
</feature>
<feature type="transmembrane region" description="Helical" evidence="9">
    <location>
        <begin position="221"/>
        <end position="241"/>
    </location>
</feature>
<feature type="transmembrane region" description="Helical" evidence="9">
    <location>
        <begin position="387"/>
        <end position="410"/>
    </location>
</feature>
<evidence type="ECO:0000256" key="5">
    <source>
        <dbReference type="ARBA" id="ARBA00022692"/>
    </source>
</evidence>
<gene>
    <name evidence="12" type="ORF">DAPK24_016410</name>
</gene>
<evidence type="ECO:0000259" key="11">
    <source>
        <dbReference type="Pfam" id="PF03522"/>
    </source>
</evidence>
<feature type="region of interest" description="Disordered" evidence="8">
    <location>
        <begin position="64"/>
        <end position="91"/>
    </location>
</feature>
<dbReference type="GO" id="GO:0034486">
    <property type="term" value="P:vacuolar transmembrane transport"/>
    <property type="evidence" value="ECO:0007669"/>
    <property type="project" value="TreeGrafter"/>
</dbReference>
<sequence length="934" mass="103750">MHSRNPRNSQRETRKCINPNITTSLKTSKYTPKYGSIETQSTESLIRPGIERLLSDSSSFTIHEGSNNNFNNNNHNNSNNNNNTEDGEEPKVHQKLNTLNGVTLPTTLNVLSILLFLRFGFIIGQMGILGTLGLLILSYTINLLTTMSVSAIATNGRVKGGGAYYMLSRSLGVEFGGGIGVIFYIGQILNSSMNVAGLVEPLMYNFNEFDGIIKPILIDGYWWRFSYCTLILFICVIVSLIGSSAVSNAGKYLCIMLIISIISIPISAILVKPFMTEYGIEYIGFSFDILKDNLLPRFTKGAAGSEIDNIETFNDMFGIFFPATAGILAGASMSGDLQNPSKSIPKGTLNGLMITFICYFVVIITMGCCIPRDLLYLDTEILQIINISPIIIVLGELSTSIFSIIVGIVGSAKLLQAIARDEILPGLSIFGRGDSKTDDPKEGIIITWLICQLFLFADLNKIATFITMAFLMTFIVTNLSCALLRIGSAPNFRPSFKYFSTNSALMGSIISIIAMFIVDGISAGIIIGLLGILIILIHFISPPKLWGDVSQSLIYHQVRKYLLKLRQDNVKYWRPQILLLVDDPITSWTLIRFCNNLKKGGLYVLGHVFLSNKLIEDIGIFTISKNKWMKILEISKVKGFYQTSISDNYRNGIINIFLGSGLGGMKPNISIMGFYDFNKYEGKYRGFINDEDIESLQEGYCRQMSEEEMIILKNGNFEEVENSMKKMKRNISICEWVGSIEDLIMLGSSVTIAKGFPRMEIPDMGEIGVIDLYPMEMIGGDKKSINTSTNSSINSKSNMDIGIDTGTMILQMGAILHTVPRWKEHQVRVIVTVCSNSDEIIKNRHYELEKLLEILRMGDAKAVVVTQEEIASDVIRKHSNKSRLVITGLNRVEMGISLDERRCVEWVSGIARECRGLPPLLLVDAQAETLTTEL</sequence>
<dbReference type="GO" id="GO:0055075">
    <property type="term" value="P:potassium ion homeostasis"/>
    <property type="evidence" value="ECO:0007669"/>
    <property type="project" value="TreeGrafter"/>
</dbReference>
<evidence type="ECO:0000256" key="3">
    <source>
        <dbReference type="ARBA" id="ARBA00010593"/>
    </source>
</evidence>
<feature type="domain" description="SLC12A transporter C-terminal" evidence="11">
    <location>
        <begin position="590"/>
        <end position="674"/>
    </location>
</feature>
<protein>
    <submittedName>
        <fullName evidence="12">Vhc1 protein</fullName>
    </submittedName>
</protein>
<dbReference type="GO" id="GO:0006884">
    <property type="term" value="P:cell volume homeostasis"/>
    <property type="evidence" value="ECO:0007669"/>
    <property type="project" value="TreeGrafter"/>
</dbReference>
<comment type="subcellular location">
    <subcellularLocation>
        <location evidence="1">Membrane</location>
        <topology evidence="1">Multi-pass membrane protein</topology>
    </subcellularLocation>
</comment>
<keyword evidence="13" id="KW-1185">Reference proteome</keyword>
<keyword evidence="5 9" id="KW-0812">Transmembrane</keyword>
<evidence type="ECO:0000256" key="1">
    <source>
        <dbReference type="ARBA" id="ARBA00004141"/>
    </source>
</evidence>
<evidence type="ECO:0000256" key="4">
    <source>
        <dbReference type="ARBA" id="ARBA00022448"/>
    </source>
</evidence>
<dbReference type="Proteomes" id="UP001378960">
    <property type="component" value="Unassembled WGS sequence"/>
</dbReference>
<reference evidence="12 13" key="1">
    <citation type="journal article" date="2023" name="Elife">
        <title>Identification of key yeast species and microbe-microbe interactions impacting larval growth of Drosophila in the wild.</title>
        <authorList>
            <person name="Mure A."/>
            <person name="Sugiura Y."/>
            <person name="Maeda R."/>
            <person name="Honda K."/>
            <person name="Sakurai N."/>
            <person name="Takahashi Y."/>
            <person name="Watada M."/>
            <person name="Katoh T."/>
            <person name="Gotoh A."/>
            <person name="Gotoh Y."/>
            <person name="Taniguchi I."/>
            <person name="Nakamura K."/>
            <person name="Hayashi T."/>
            <person name="Katayama T."/>
            <person name="Uemura T."/>
            <person name="Hattori Y."/>
        </authorList>
    </citation>
    <scope>NUCLEOTIDE SEQUENCE [LARGE SCALE GENOMIC DNA]</scope>
    <source>
        <strain evidence="12 13">PK-24</strain>
    </source>
</reference>
<dbReference type="PANTHER" id="PTHR11827:SF72">
    <property type="entry name" value="GH08340P"/>
    <property type="match status" value="1"/>
</dbReference>
<evidence type="ECO:0000256" key="7">
    <source>
        <dbReference type="ARBA" id="ARBA00023136"/>
    </source>
</evidence>
<feature type="transmembrane region" description="Helical" evidence="9">
    <location>
        <begin position="465"/>
        <end position="486"/>
    </location>
</feature>
<dbReference type="EMBL" id="BTGB01000001">
    <property type="protein sequence ID" value="GMM45066.1"/>
    <property type="molecule type" value="Genomic_DNA"/>
</dbReference>
<feature type="transmembrane region" description="Helical" evidence="9">
    <location>
        <begin position="347"/>
        <end position="367"/>
    </location>
</feature>
<accession>A0AAV5R1B6</accession>
<dbReference type="Pfam" id="PF00324">
    <property type="entry name" value="AA_permease"/>
    <property type="match status" value="1"/>
</dbReference>
<feature type="transmembrane region" description="Helical" evidence="9">
    <location>
        <begin position="128"/>
        <end position="152"/>
    </location>
</feature>
<feature type="transmembrane region" description="Helical" evidence="9">
    <location>
        <begin position="164"/>
        <end position="185"/>
    </location>
</feature>
<keyword evidence="4" id="KW-0813">Transport</keyword>
<dbReference type="InterPro" id="IPR004841">
    <property type="entry name" value="AA-permease/SLC12A_dom"/>
</dbReference>
<dbReference type="GO" id="GO:0015379">
    <property type="term" value="F:potassium:chloride symporter activity"/>
    <property type="evidence" value="ECO:0007669"/>
    <property type="project" value="TreeGrafter"/>
</dbReference>
<evidence type="ECO:0000313" key="13">
    <source>
        <dbReference type="Proteomes" id="UP001378960"/>
    </source>
</evidence>
<comment type="similarity">
    <text evidence="2">Belongs to the amino acid-polyamine-organocation (APC) superfamily. YAT (TC 2.A.3.10) family.</text>
</comment>
<dbReference type="InterPro" id="IPR018491">
    <property type="entry name" value="SLC12_C"/>
</dbReference>
<dbReference type="GO" id="GO:0055064">
    <property type="term" value="P:chloride ion homeostasis"/>
    <property type="evidence" value="ECO:0007669"/>
    <property type="project" value="TreeGrafter"/>
</dbReference>
<dbReference type="Gene3D" id="1.20.1740.10">
    <property type="entry name" value="Amino acid/polyamine transporter I"/>
    <property type="match status" value="1"/>
</dbReference>
<dbReference type="FunFam" id="1.20.1740.10:FF:000013">
    <property type="entry name" value="Solute carrier family 12 member"/>
    <property type="match status" value="1"/>
</dbReference>
<comment type="caution">
    <text evidence="12">The sequence shown here is derived from an EMBL/GenBank/DDBJ whole genome shotgun (WGS) entry which is preliminary data.</text>
</comment>
<evidence type="ECO:0000256" key="8">
    <source>
        <dbReference type="SAM" id="MobiDB-lite"/>
    </source>
</evidence>
<dbReference type="GO" id="GO:0005774">
    <property type="term" value="C:vacuolar membrane"/>
    <property type="evidence" value="ECO:0007669"/>
    <property type="project" value="TreeGrafter"/>
</dbReference>
<evidence type="ECO:0000256" key="2">
    <source>
        <dbReference type="ARBA" id="ARBA00006983"/>
    </source>
</evidence>
<feature type="compositionally biased region" description="Low complexity" evidence="8">
    <location>
        <begin position="67"/>
        <end position="83"/>
    </location>
</feature>
<evidence type="ECO:0000259" key="10">
    <source>
        <dbReference type="Pfam" id="PF00324"/>
    </source>
</evidence>
<feature type="domain" description="Amino acid permease/ SLC12A" evidence="10">
    <location>
        <begin position="102"/>
        <end position="577"/>
    </location>
</feature>
<evidence type="ECO:0000256" key="9">
    <source>
        <dbReference type="SAM" id="Phobius"/>
    </source>
</evidence>
<keyword evidence="7 9" id="KW-0472">Membrane</keyword>
<organism evidence="12 13">
    <name type="scientific">Pichia kluyveri</name>
    <name type="common">Yeast</name>
    <dbReference type="NCBI Taxonomy" id="36015"/>
    <lineage>
        <taxon>Eukaryota</taxon>
        <taxon>Fungi</taxon>
        <taxon>Dikarya</taxon>
        <taxon>Ascomycota</taxon>
        <taxon>Saccharomycotina</taxon>
        <taxon>Pichiomycetes</taxon>
        <taxon>Pichiales</taxon>
        <taxon>Pichiaceae</taxon>
        <taxon>Pichia</taxon>
    </lineage>
</organism>
<proteinExistence type="inferred from homology"/>
<dbReference type="Pfam" id="PF03522">
    <property type="entry name" value="SLC12"/>
    <property type="match status" value="1"/>
</dbReference>
<comment type="similarity">
    <text evidence="3">Belongs to the SLC12A transporter family.</text>
</comment>
<keyword evidence="6 9" id="KW-1133">Transmembrane helix</keyword>
<feature type="region of interest" description="Disordered" evidence="8">
    <location>
        <begin position="1"/>
        <end position="23"/>
    </location>
</feature>
<dbReference type="PANTHER" id="PTHR11827">
    <property type="entry name" value="SOLUTE CARRIER FAMILY 12, CATION COTRANSPORTERS"/>
    <property type="match status" value="1"/>
</dbReference>